<dbReference type="Gene3D" id="1.10.10.10">
    <property type="entry name" value="Winged helix-like DNA-binding domain superfamily/Winged helix DNA-binding domain"/>
    <property type="match status" value="1"/>
</dbReference>
<accession>A0A1R4J8W5</accession>
<keyword evidence="3 6" id="KW-0346">Stress response</keyword>
<dbReference type="HAMAP" id="MF_00081">
    <property type="entry name" value="HrcA"/>
    <property type="match status" value="1"/>
</dbReference>
<dbReference type="RefSeq" id="WP_070639056.1">
    <property type="nucleotide sequence ID" value="NZ_FUKP01000046.1"/>
</dbReference>
<dbReference type="NCBIfam" id="TIGR00331">
    <property type="entry name" value="hrcA"/>
    <property type="match status" value="1"/>
</dbReference>
<dbReference type="EMBL" id="FUKP01000046">
    <property type="protein sequence ID" value="SJN28235.1"/>
    <property type="molecule type" value="Genomic_DNA"/>
</dbReference>
<feature type="domain" description="Heat-inducible transcription repressor HrcA C-terminal" evidence="7">
    <location>
        <begin position="104"/>
        <end position="321"/>
    </location>
</feature>
<keyword evidence="4 6" id="KW-0804">Transcription</keyword>
<evidence type="ECO:0000256" key="2">
    <source>
        <dbReference type="ARBA" id="ARBA00023015"/>
    </source>
</evidence>
<feature type="domain" description="HTH deoR-type" evidence="8">
    <location>
        <begin position="29"/>
        <end position="60"/>
    </location>
</feature>
<evidence type="ECO:0000259" key="8">
    <source>
        <dbReference type="Pfam" id="PF08220"/>
    </source>
</evidence>
<proteinExistence type="inferred from homology"/>
<evidence type="ECO:0000313" key="10">
    <source>
        <dbReference type="Proteomes" id="UP000196230"/>
    </source>
</evidence>
<dbReference type="InterPro" id="IPR001034">
    <property type="entry name" value="DeoR_HTH"/>
</dbReference>
<dbReference type="InterPro" id="IPR021153">
    <property type="entry name" value="HrcA_C"/>
</dbReference>
<evidence type="ECO:0000313" key="9">
    <source>
        <dbReference type="EMBL" id="SJN28235.1"/>
    </source>
</evidence>
<dbReference type="PIRSF" id="PIRSF005485">
    <property type="entry name" value="HrcA"/>
    <property type="match status" value="1"/>
</dbReference>
<comment type="similarity">
    <text evidence="6">Belongs to the HrcA family.</text>
</comment>
<sequence length="337" mass="36039">MSEQPRRMQVLQAIVEDYVALREPVGSKALVERHGLGVSSATVRNDMAALEEEGLIMAPHTSAGRIPTDKGYRVFVDRLSEVKPLSAAERRAVKALLEPEADMEQMMDNAVRLLAQLTQQVAIAQFPHEDGSTVRHLELVSLAPARVLVVLILSTGRVDQRVVATEHEAEDATLAALKQVLLQSLDGLTPAQASAVLDTAVLSVPPEDRPLADTLTAAVRQLLEAGRQDRIVMAGTANLARTHGDFPQSIGPILEALEEQVVLLRLLTEMEQDVSGLSVRIGSENAGSLADTSVVAASYGPGAVAKLGVVGPTRMDYPGTMAAVRAIARYLSRILST</sequence>
<dbReference type="SUPFAM" id="SSF46785">
    <property type="entry name" value="Winged helix' DNA-binding domain"/>
    <property type="match status" value="1"/>
</dbReference>
<evidence type="ECO:0000259" key="7">
    <source>
        <dbReference type="Pfam" id="PF01628"/>
    </source>
</evidence>
<keyword evidence="2 6" id="KW-0805">Transcription regulation</keyword>
<evidence type="ECO:0000256" key="5">
    <source>
        <dbReference type="ARBA" id="ARBA00055319"/>
    </source>
</evidence>
<gene>
    <name evidence="6" type="primary">hrcA</name>
    <name evidence="9" type="ORF">FM125_07045</name>
</gene>
<dbReference type="AlphaFoldDB" id="A0A1R4J8W5"/>
<dbReference type="GO" id="GO:0003700">
    <property type="term" value="F:DNA-binding transcription factor activity"/>
    <property type="evidence" value="ECO:0007669"/>
    <property type="project" value="InterPro"/>
</dbReference>
<organism evidence="9 10">
    <name type="scientific">Micrococcus lylae</name>
    <dbReference type="NCBI Taxonomy" id="1273"/>
    <lineage>
        <taxon>Bacteria</taxon>
        <taxon>Bacillati</taxon>
        <taxon>Actinomycetota</taxon>
        <taxon>Actinomycetes</taxon>
        <taxon>Micrococcales</taxon>
        <taxon>Micrococcaceae</taxon>
        <taxon>Micrococcus</taxon>
    </lineage>
</organism>
<evidence type="ECO:0000256" key="6">
    <source>
        <dbReference type="HAMAP-Rule" id="MF_00081"/>
    </source>
</evidence>
<comment type="function">
    <text evidence="5 6">Negative regulator of class I heat shock genes (grpE-dnaK-dnaJ and groELS operons). Prevents heat-shock induction of these operons.</text>
</comment>
<name>A0A1R4J8W5_9MICC</name>
<dbReference type="InterPro" id="IPR036388">
    <property type="entry name" value="WH-like_DNA-bd_sf"/>
</dbReference>
<evidence type="ECO:0000256" key="4">
    <source>
        <dbReference type="ARBA" id="ARBA00023163"/>
    </source>
</evidence>
<dbReference type="InterPro" id="IPR002571">
    <property type="entry name" value="HrcA"/>
</dbReference>
<dbReference type="GO" id="GO:0003677">
    <property type="term" value="F:DNA binding"/>
    <property type="evidence" value="ECO:0007669"/>
    <property type="project" value="InterPro"/>
</dbReference>
<dbReference type="PANTHER" id="PTHR34824">
    <property type="entry name" value="HEAT-INDUCIBLE TRANSCRIPTION REPRESSOR HRCA"/>
    <property type="match status" value="1"/>
</dbReference>
<keyword evidence="1 6" id="KW-0678">Repressor</keyword>
<reference evidence="9 10" key="1">
    <citation type="submission" date="2017-02" db="EMBL/GenBank/DDBJ databases">
        <authorList>
            <person name="Peterson S.W."/>
        </authorList>
    </citation>
    <scope>NUCLEOTIDE SEQUENCE [LARGE SCALE GENOMIC DNA]</scope>
    <source>
        <strain evidence="9 10">2B3F</strain>
    </source>
</reference>
<evidence type="ECO:0000256" key="1">
    <source>
        <dbReference type="ARBA" id="ARBA00022491"/>
    </source>
</evidence>
<dbReference type="InterPro" id="IPR036390">
    <property type="entry name" value="WH_DNA-bd_sf"/>
</dbReference>
<dbReference type="Proteomes" id="UP000196230">
    <property type="component" value="Unassembled WGS sequence"/>
</dbReference>
<dbReference type="GO" id="GO:0045892">
    <property type="term" value="P:negative regulation of DNA-templated transcription"/>
    <property type="evidence" value="ECO:0007669"/>
    <property type="project" value="UniProtKB-UniRule"/>
</dbReference>
<dbReference type="InterPro" id="IPR023120">
    <property type="entry name" value="WHTH_transcript_rep_HrcA_IDD"/>
</dbReference>
<dbReference type="Pfam" id="PF08220">
    <property type="entry name" value="HTH_DeoR"/>
    <property type="match status" value="1"/>
</dbReference>
<protein>
    <recommendedName>
        <fullName evidence="6">Heat-inducible transcription repressor HrcA</fullName>
    </recommendedName>
</protein>
<dbReference type="Gene3D" id="3.30.450.40">
    <property type="match status" value="1"/>
</dbReference>
<dbReference type="FunFam" id="1.10.10.10:FF:000049">
    <property type="entry name" value="Heat-inducible transcription repressor HrcA"/>
    <property type="match status" value="1"/>
</dbReference>
<dbReference type="InterPro" id="IPR029016">
    <property type="entry name" value="GAF-like_dom_sf"/>
</dbReference>
<dbReference type="Pfam" id="PF01628">
    <property type="entry name" value="HrcA"/>
    <property type="match status" value="1"/>
</dbReference>
<dbReference type="SUPFAM" id="SSF55781">
    <property type="entry name" value="GAF domain-like"/>
    <property type="match status" value="1"/>
</dbReference>
<dbReference type="Gene3D" id="3.30.390.60">
    <property type="entry name" value="Heat-inducible transcription repressor hrca homolog, domain 3"/>
    <property type="match status" value="1"/>
</dbReference>
<evidence type="ECO:0000256" key="3">
    <source>
        <dbReference type="ARBA" id="ARBA00023016"/>
    </source>
</evidence>
<dbReference type="PANTHER" id="PTHR34824:SF1">
    <property type="entry name" value="HEAT-INDUCIBLE TRANSCRIPTION REPRESSOR HRCA"/>
    <property type="match status" value="1"/>
</dbReference>